<dbReference type="AlphaFoldDB" id="A0AAV6ZGW3"/>
<dbReference type="EMBL" id="WNYA01000391">
    <property type="protein sequence ID" value="KAG8548521.1"/>
    <property type="molecule type" value="Genomic_DNA"/>
</dbReference>
<proteinExistence type="predicted"/>
<sequence length="105" mass="12443">MVERWSVINLVCGQESFIQFKRFIPQRAAIFIKLIISPFFECPSDVTSQDRGQSCFFLSSTSSQNSQRETNFQYLFWIWKTLLDMSTWKMRSLGKVSASFKWKHQ</sequence>
<dbReference type="Proteomes" id="UP000824782">
    <property type="component" value="Unassembled WGS sequence"/>
</dbReference>
<keyword evidence="2" id="KW-1185">Reference proteome</keyword>
<organism evidence="1 2">
    <name type="scientific">Engystomops pustulosus</name>
    <name type="common">Tungara frog</name>
    <name type="synonym">Physalaemus pustulosus</name>
    <dbReference type="NCBI Taxonomy" id="76066"/>
    <lineage>
        <taxon>Eukaryota</taxon>
        <taxon>Metazoa</taxon>
        <taxon>Chordata</taxon>
        <taxon>Craniata</taxon>
        <taxon>Vertebrata</taxon>
        <taxon>Euteleostomi</taxon>
        <taxon>Amphibia</taxon>
        <taxon>Batrachia</taxon>
        <taxon>Anura</taxon>
        <taxon>Neobatrachia</taxon>
        <taxon>Hyloidea</taxon>
        <taxon>Leptodactylidae</taxon>
        <taxon>Leiuperinae</taxon>
        <taxon>Engystomops</taxon>
    </lineage>
</organism>
<protein>
    <submittedName>
        <fullName evidence="1">Uncharacterized protein</fullName>
    </submittedName>
</protein>
<gene>
    <name evidence="1" type="ORF">GDO81_025135</name>
</gene>
<evidence type="ECO:0000313" key="1">
    <source>
        <dbReference type="EMBL" id="KAG8548521.1"/>
    </source>
</evidence>
<evidence type="ECO:0000313" key="2">
    <source>
        <dbReference type="Proteomes" id="UP000824782"/>
    </source>
</evidence>
<name>A0AAV6ZGW3_ENGPU</name>
<comment type="caution">
    <text evidence="1">The sequence shown here is derived from an EMBL/GenBank/DDBJ whole genome shotgun (WGS) entry which is preliminary data.</text>
</comment>
<accession>A0AAV6ZGW3</accession>
<reference evidence="1" key="1">
    <citation type="thesis" date="2020" institute="ProQuest LLC" country="789 East Eisenhower Parkway, Ann Arbor, MI, USA">
        <title>Comparative Genomics and Chromosome Evolution.</title>
        <authorList>
            <person name="Mudd A.B."/>
        </authorList>
    </citation>
    <scope>NUCLEOTIDE SEQUENCE</scope>
    <source>
        <strain evidence="1">237g6f4</strain>
        <tissue evidence="1">Blood</tissue>
    </source>
</reference>